<feature type="domain" description="Enoyl reductase (ER)" evidence="3">
    <location>
        <begin position="10"/>
        <end position="319"/>
    </location>
</feature>
<dbReference type="Proteomes" id="UP000551501">
    <property type="component" value="Unassembled WGS sequence"/>
</dbReference>
<dbReference type="SMART" id="SM00829">
    <property type="entry name" value="PKS_ER"/>
    <property type="match status" value="1"/>
</dbReference>
<dbReference type="Gene3D" id="3.40.50.720">
    <property type="entry name" value="NAD(P)-binding Rossmann-like Domain"/>
    <property type="match status" value="1"/>
</dbReference>
<dbReference type="Gene3D" id="3.90.180.10">
    <property type="entry name" value="Medium-chain alcohol dehydrogenases, catalytic domain"/>
    <property type="match status" value="1"/>
</dbReference>
<dbReference type="RefSeq" id="WP_183371610.1">
    <property type="nucleotide sequence ID" value="NZ_BAABHL010000041.1"/>
</dbReference>
<name>A0A840EYF1_9ACTN</name>
<dbReference type="SUPFAM" id="SSF50129">
    <property type="entry name" value="GroES-like"/>
    <property type="match status" value="1"/>
</dbReference>
<gene>
    <name evidence="4" type="ORF">BKA16_003204</name>
</gene>
<dbReference type="InterPro" id="IPR011032">
    <property type="entry name" value="GroES-like_sf"/>
</dbReference>
<dbReference type="Pfam" id="PF00107">
    <property type="entry name" value="ADH_zinc_N"/>
    <property type="match status" value="1"/>
</dbReference>
<evidence type="ECO:0000313" key="5">
    <source>
        <dbReference type="Proteomes" id="UP000551501"/>
    </source>
</evidence>
<dbReference type="GO" id="GO:0035925">
    <property type="term" value="F:mRNA 3'-UTR AU-rich region binding"/>
    <property type="evidence" value="ECO:0007669"/>
    <property type="project" value="TreeGrafter"/>
</dbReference>
<dbReference type="GO" id="GO:0005829">
    <property type="term" value="C:cytosol"/>
    <property type="evidence" value="ECO:0007669"/>
    <property type="project" value="TreeGrafter"/>
</dbReference>
<evidence type="ECO:0000256" key="1">
    <source>
        <dbReference type="ARBA" id="ARBA00022857"/>
    </source>
</evidence>
<evidence type="ECO:0000256" key="2">
    <source>
        <dbReference type="ARBA" id="ARBA00023002"/>
    </source>
</evidence>
<accession>A0A840EYF1</accession>
<keyword evidence="2 4" id="KW-0560">Oxidoreductase</keyword>
<comment type="caution">
    <text evidence="4">The sequence shown here is derived from an EMBL/GenBank/DDBJ whole genome shotgun (WGS) entry which is preliminary data.</text>
</comment>
<dbReference type="Pfam" id="PF08240">
    <property type="entry name" value="ADH_N"/>
    <property type="match status" value="1"/>
</dbReference>
<dbReference type="EC" id="1.6.5.5" evidence="4"/>
<dbReference type="FunFam" id="3.40.50.720:FF:000053">
    <property type="entry name" value="Quinone oxidoreductase 1"/>
    <property type="match status" value="1"/>
</dbReference>
<dbReference type="InterPro" id="IPR036291">
    <property type="entry name" value="NAD(P)-bd_dom_sf"/>
</dbReference>
<dbReference type="AlphaFoldDB" id="A0A840EYF1"/>
<sequence length="321" mass="32668">MRAIHVTRHGGPEVLATVEVDDPVPGPDDLSVRVRAAGVNFIDTYLREGRYASSPPYIPGAEGAGEVIGVGANVTGFAVGDRVAWPDAPGSYAELVTLPAAKALHIPDGVSDEVAGGAVLRGLTVHYLLDGSAHPTAGDTILVHAGAGGIGSILTQWATARDITVIATVSSDEKESLARAAGAAHVLRYDEDIAGRVREITGGAGVAVAYDGVGAATFDASIAATAVRGTVVLFGAASGPVPPFDLQRLNAAGSLSVTRPTLAHFIADPDEFARRAADYFGAIADGTLRVTVGQTFPLARAADAHRALEARATTGATALIP</sequence>
<protein>
    <submittedName>
        <fullName evidence="4">NADPH2:quinone reductase</fullName>
        <ecNumber evidence="4">1.6.5.5</ecNumber>
    </submittedName>
</protein>
<proteinExistence type="predicted"/>
<dbReference type="InterPro" id="IPR013154">
    <property type="entry name" value="ADH-like_N"/>
</dbReference>
<dbReference type="GO" id="GO:0070402">
    <property type="term" value="F:NADPH binding"/>
    <property type="evidence" value="ECO:0007669"/>
    <property type="project" value="TreeGrafter"/>
</dbReference>
<dbReference type="PANTHER" id="PTHR48106">
    <property type="entry name" value="QUINONE OXIDOREDUCTASE PIG3-RELATED"/>
    <property type="match status" value="1"/>
</dbReference>
<keyword evidence="1" id="KW-0521">NADP</keyword>
<dbReference type="InterPro" id="IPR013149">
    <property type="entry name" value="ADH-like_C"/>
</dbReference>
<dbReference type="EMBL" id="JACIFP010000001">
    <property type="protein sequence ID" value="MBB4136652.1"/>
    <property type="molecule type" value="Genomic_DNA"/>
</dbReference>
<dbReference type="InterPro" id="IPR020843">
    <property type="entry name" value="ER"/>
</dbReference>
<dbReference type="PANTHER" id="PTHR48106:SF13">
    <property type="entry name" value="QUINONE OXIDOREDUCTASE-RELATED"/>
    <property type="match status" value="1"/>
</dbReference>
<dbReference type="CDD" id="cd05286">
    <property type="entry name" value="QOR2"/>
    <property type="match status" value="1"/>
</dbReference>
<dbReference type="SUPFAM" id="SSF51735">
    <property type="entry name" value="NAD(P)-binding Rossmann-fold domains"/>
    <property type="match status" value="1"/>
</dbReference>
<keyword evidence="5" id="KW-1185">Reference proteome</keyword>
<dbReference type="InterPro" id="IPR047618">
    <property type="entry name" value="QOR-like"/>
</dbReference>
<evidence type="ECO:0000313" key="4">
    <source>
        <dbReference type="EMBL" id="MBB4136652.1"/>
    </source>
</evidence>
<organism evidence="4 5">
    <name type="scientific">Gordonia humi</name>
    <dbReference type="NCBI Taxonomy" id="686429"/>
    <lineage>
        <taxon>Bacteria</taxon>
        <taxon>Bacillati</taxon>
        <taxon>Actinomycetota</taxon>
        <taxon>Actinomycetes</taxon>
        <taxon>Mycobacteriales</taxon>
        <taxon>Gordoniaceae</taxon>
        <taxon>Gordonia</taxon>
    </lineage>
</organism>
<evidence type="ECO:0000259" key="3">
    <source>
        <dbReference type="SMART" id="SM00829"/>
    </source>
</evidence>
<dbReference type="GO" id="GO:0003960">
    <property type="term" value="F:quinone reductase (NADPH) activity"/>
    <property type="evidence" value="ECO:0007669"/>
    <property type="project" value="UniProtKB-EC"/>
</dbReference>
<reference evidence="4 5" key="1">
    <citation type="submission" date="2020-08" db="EMBL/GenBank/DDBJ databases">
        <title>Sequencing the genomes of 1000 actinobacteria strains.</title>
        <authorList>
            <person name="Klenk H.-P."/>
        </authorList>
    </citation>
    <scope>NUCLEOTIDE SEQUENCE [LARGE SCALE GENOMIC DNA]</scope>
    <source>
        <strain evidence="4 5">DSM 45298</strain>
    </source>
</reference>